<evidence type="ECO:0000313" key="2">
    <source>
        <dbReference type="EMBL" id="CAA9264966.1"/>
    </source>
</evidence>
<proteinExistence type="predicted"/>
<protein>
    <submittedName>
        <fullName evidence="2">Uncharacterized protein</fullName>
    </submittedName>
</protein>
<feature type="non-terminal residue" evidence="2">
    <location>
        <position position="1"/>
    </location>
</feature>
<feature type="compositionally biased region" description="Basic residues" evidence="1">
    <location>
        <begin position="26"/>
        <end position="41"/>
    </location>
</feature>
<dbReference type="AlphaFoldDB" id="A0A6J4J238"/>
<feature type="compositionally biased region" description="Low complexity" evidence="1">
    <location>
        <begin position="1"/>
        <end position="11"/>
    </location>
</feature>
<feature type="region of interest" description="Disordered" evidence="1">
    <location>
        <begin position="1"/>
        <end position="41"/>
    </location>
</feature>
<reference evidence="2" key="1">
    <citation type="submission" date="2020-02" db="EMBL/GenBank/DDBJ databases">
        <authorList>
            <person name="Meier V. D."/>
        </authorList>
    </citation>
    <scope>NUCLEOTIDE SEQUENCE</scope>
    <source>
        <strain evidence="2">AVDCRST_MAG76</strain>
    </source>
</reference>
<sequence length="41" mass="4766">EPRGRAFALGRGADDRRRGRGPCGRPRPRRTARRSRPRLRL</sequence>
<feature type="non-terminal residue" evidence="2">
    <location>
        <position position="41"/>
    </location>
</feature>
<gene>
    <name evidence="2" type="ORF">AVDCRST_MAG76-3061</name>
</gene>
<evidence type="ECO:0000256" key="1">
    <source>
        <dbReference type="SAM" id="MobiDB-lite"/>
    </source>
</evidence>
<accession>A0A6J4J238</accession>
<dbReference type="EMBL" id="CADCSZ010000182">
    <property type="protein sequence ID" value="CAA9264966.1"/>
    <property type="molecule type" value="Genomic_DNA"/>
</dbReference>
<organism evidence="2">
    <name type="scientific">uncultured Acidimicrobiales bacterium</name>
    <dbReference type="NCBI Taxonomy" id="310071"/>
    <lineage>
        <taxon>Bacteria</taxon>
        <taxon>Bacillati</taxon>
        <taxon>Actinomycetota</taxon>
        <taxon>Acidimicrobiia</taxon>
        <taxon>Acidimicrobiales</taxon>
        <taxon>environmental samples</taxon>
    </lineage>
</organism>
<name>A0A6J4J238_9ACTN</name>